<dbReference type="InterPro" id="IPR023198">
    <property type="entry name" value="PGP-like_dom2"/>
</dbReference>
<dbReference type="GO" id="GO:0003850">
    <property type="term" value="F:2-deoxyglucose-6-phosphatase activity"/>
    <property type="evidence" value="ECO:0007669"/>
    <property type="project" value="UniProtKB-EC"/>
</dbReference>
<gene>
    <name evidence="7" type="primary">hxpB</name>
    <name evidence="7" type="ORF">ABK905_14630</name>
</gene>
<organism evidence="7">
    <name type="scientific">Acerihabitans sp. KWT182</name>
    <dbReference type="NCBI Taxonomy" id="3157919"/>
    <lineage>
        <taxon>Bacteria</taxon>
        <taxon>Pseudomonadati</taxon>
        <taxon>Pseudomonadota</taxon>
        <taxon>Gammaproteobacteria</taxon>
        <taxon>Enterobacterales</taxon>
        <taxon>Pectobacteriaceae</taxon>
        <taxon>Acerihabitans</taxon>
    </lineage>
</organism>
<reference evidence="7" key="1">
    <citation type="submission" date="2024-06" db="EMBL/GenBank/DDBJ databases">
        <authorList>
            <person name="Coelho C."/>
            <person name="Bento M."/>
            <person name="Garcia E."/>
            <person name="Camelo A."/>
            <person name="Brandao I."/>
            <person name="Espirito Santo C."/>
            <person name="Trovao J."/>
            <person name="Verissimo A."/>
            <person name="Costa J."/>
            <person name="Tiago I."/>
        </authorList>
    </citation>
    <scope>NUCLEOTIDE SEQUENCE</scope>
    <source>
        <strain evidence="7">KWT182</strain>
    </source>
</reference>
<dbReference type="Gene3D" id="3.40.50.1000">
    <property type="entry name" value="HAD superfamily/HAD-like"/>
    <property type="match status" value="1"/>
</dbReference>
<evidence type="ECO:0000313" key="7">
    <source>
        <dbReference type="EMBL" id="XBS68095.1"/>
    </source>
</evidence>
<dbReference type="InterPro" id="IPR041492">
    <property type="entry name" value="HAD_2"/>
</dbReference>
<dbReference type="SFLD" id="SFLDG01135">
    <property type="entry name" value="C1.5.6:_HAD__Beta-PGM__Phospha"/>
    <property type="match status" value="1"/>
</dbReference>
<dbReference type="NCBIfam" id="NF008087">
    <property type="entry name" value="PRK10826.1"/>
    <property type="match status" value="1"/>
</dbReference>
<comment type="cofactor">
    <cofactor evidence="1">
        <name>Mg(2+)</name>
        <dbReference type="ChEBI" id="CHEBI:18420"/>
    </cofactor>
</comment>
<dbReference type="AlphaFoldDB" id="A0AAU7Q572"/>
<dbReference type="GO" id="GO:0050286">
    <property type="term" value="F:sorbitol-6-phosphatase activity"/>
    <property type="evidence" value="ECO:0007669"/>
    <property type="project" value="UniProtKB-EC"/>
</dbReference>
<dbReference type="NCBIfam" id="TIGR01509">
    <property type="entry name" value="HAD-SF-IA-v3"/>
    <property type="match status" value="1"/>
</dbReference>
<comment type="similarity">
    <text evidence="2">Belongs to the HAD-like hydrolase superfamily. CbbY/CbbZ/Gph/YieH family.</text>
</comment>
<dbReference type="FunFam" id="3.40.50.1000:FF:000036">
    <property type="entry name" value="HAD family hydrolase"/>
    <property type="match status" value="1"/>
</dbReference>
<dbReference type="InterPro" id="IPR051600">
    <property type="entry name" value="Beta-PGM-like"/>
</dbReference>
<dbReference type="GO" id="GO:0000287">
    <property type="term" value="F:magnesium ion binding"/>
    <property type="evidence" value="ECO:0007669"/>
    <property type="project" value="UniProtKB-ARBA"/>
</dbReference>
<dbReference type="InterPro" id="IPR023214">
    <property type="entry name" value="HAD_sf"/>
</dbReference>
<evidence type="ECO:0000256" key="2">
    <source>
        <dbReference type="ARBA" id="ARBA00006171"/>
    </source>
</evidence>
<dbReference type="SUPFAM" id="SSF56784">
    <property type="entry name" value="HAD-like"/>
    <property type="match status" value="1"/>
</dbReference>
<dbReference type="EC" id="3.1.3.22" evidence="7"/>
<dbReference type="InterPro" id="IPR036412">
    <property type="entry name" value="HAD-like_sf"/>
</dbReference>
<proteinExistence type="inferred from homology"/>
<name>A0AAU7Q572_9GAMM</name>
<evidence type="ECO:0000256" key="3">
    <source>
        <dbReference type="ARBA" id="ARBA00022723"/>
    </source>
</evidence>
<sequence>MPASLSQEALIFDMDGLIIDSEPLWHQAELDVFNDMGVNTAKGETLPDTLGLRIDQVVKLWYQVAPWQGVSLDEVTLRIIRRAVALIDEHRPLLPGVQEALEMARGCGLKIGLASASPLFMLENVLDIFTLRHYFDEITSAQYLPYSKPHPEVYLQAAAKLGAQPERCSTLEDSFNGMIATKAARMRSIVVPDPAYRADPRWAVADTKLDSLLSLTTGHIL</sequence>
<evidence type="ECO:0000256" key="5">
    <source>
        <dbReference type="ARBA" id="ARBA00022842"/>
    </source>
</evidence>
<dbReference type="GO" id="GO:0050084">
    <property type="term" value="F:mannitol-1-phosphatase activity"/>
    <property type="evidence" value="ECO:0007669"/>
    <property type="project" value="UniProtKB-EC"/>
</dbReference>
<keyword evidence="4 7" id="KW-0378">Hydrolase</keyword>
<protein>
    <submittedName>
        <fullName evidence="7">Hexitol phosphatase HxpB</fullName>
        <ecNumber evidence="7">3.1.3.22</ecNumber>
        <ecNumber evidence="7">3.1.3.50</ecNumber>
        <ecNumber evidence="7">3.1.3.68</ecNumber>
    </submittedName>
</protein>
<dbReference type="SFLD" id="SFLDG01129">
    <property type="entry name" value="C1.5:_HAD__Beta-PGM__Phosphata"/>
    <property type="match status" value="1"/>
</dbReference>
<accession>A0AAU7Q572</accession>
<dbReference type="Pfam" id="PF13419">
    <property type="entry name" value="HAD_2"/>
    <property type="match status" value="1"/>
</dbReference>
<dbReference type="PANTHER" id="PTHR46193">
    <property type="entry name" value="6-PHOSPHOGLUCONATE PHOSPHATASE"/>
    <property type="match status" value="1"/>
</dbReference>
<keyword evidence="5" id="KW-0460">Magnesium</keyword>
<dbReference type="InterPro" id="IPR006439">
    <property type="entry name" value="HAD-SF_hydro_IA"/>
</dbReference>
<dbReference type="EC" id="3.1.3.68" evidence="7"/>
<dbReference type="EMBL" id="CP157947">
    <property type="protein sequence ID" value="XBS68095.1"/>
    <property type="molecule type" value="Genomic_DNA"/>
</dbReference>
<dbReference type="EC" id="3.1.3.50" evidence="7"/>
<dbReference type="PANTHER" id="PTHR46193:SF18">
    <property type="entry name" value="HEXITOL PHOSPHATASE B"/>
    <property type="match status" value="1"/>
</dbReference>
<dbReference type="Gene3D" id="1.10.150.240">
    <property type="entry name" value="Putative phosphatase, domain 2"/>
    <property type="match status" value="1"/>
</dbReference>
<keyword evidence="3" id="KW-0479">Metal-binding</keyword>
<evidence type="ECO:0000256" key="4">
    <source>
        <dbReference type="ARBA" id="ARBA00022801"/>
    </source>
</evidence>
<keyword evidence="6" id="KW-0119">Carbohydrate metabolism</keyword>
<evidence type="ECO:0000256" key="1">
    <source>
        <dbReference type="ARBA" id="ARBA00001946"/>
    </source>
</evidence>
<dbReference type="SFLD" id="SFLDS00003">
    <property type="entry name" value="Haloacid_Dehalogenase"/>
    <property type="match status" value="1"/>
</dbReference>
<evidence type="ECO:0000256" key="6">
    <source>
        <dbReference type="ARBA" id="ARBA00023277"/>
    </source>
</evidence>